<dbReference type="AlphaFoldDB" id="A0A1G8J246"/>
<protein>
    <submittedName>
        <fullName evidence="1">Uncharacterized protein</fullName>
    </submittedName>
</protein>
<reference evidence="1 2" key="1">
    <citation type="submission" date="2016-10" db="EMBL/GenBank/DDBJ databases">
        <authorList>
            <person name="de Groot N.N."/>
        </authorList>
    </citation>
    <scope>NUCLEOTIDE SEQUENCE [LARGE SCALE GENOMIC DNA]</scope>
    <source>
        <strain evidence="1 2">DSM 25294</strain>
    </source>
</reference>
<dbReference type="OrthoDB" id="7871152at2"/>
<evidence type="ECO:0000313" key="1">
    <source>
        <dbReference type="EMBL" id="SDI25037.1"/>
    </source>
</evidence>
<dbReference type="Proteomes" id="UP000199382">
    <property type="component" value="Unassembled WGS sequence"/>
</dbReference>
<dbReference type="EMBL" id="FNEK01000001">
    <property type="protein sequence ID" value="SDI25037.1"/>
    <property type="molecule type" value="Genomic_DNA"/>
</dbReference>
<proteinExistence type="predicted"/>
<evidence type="ECO:0000313" key="2">
    <source>
        <dbReference type="Proteomes" id="UP000199382"/>
    </source>
</evidence>
<name>A0A1G8J246_9RHOB</name>
<dbReference type="RefSeq" id="WP_093147574.1">
    <property type="nucleotide sequence ID" value="NZ_FNEK01000001.1"/>
</dbReference>
<organism evidence="1 2">
    <name type="scientific">Aliiruegeria lutimaris</name>
    <dbReference type="NCBI Taxonomy" id="571298"/>
    <lineage>
        <taxon>Bacteria</taxon>
        <taxon>Pseudomonadati</taxon>
        <taxon>Pseudomonadota</taxon>
        <taxon>Alphaproteobacteria</taxon>
        <taxon>Rhodobacterales</taxon>
        <taxon>Roseobacteraceae</taxon>
        <taxon>Aliiruegeria</taxon>
    </lineage>
</organism>
<gene>
    <name evidence="1" type="ORF">SAMN04488026_1001191</name>
</gene>
<keyword evidence="2" id="KW-1185">Reference proteome</keyword>
<accession>A0A1G8J246</accession>
<sequence>MTEFLTVLAFTYLCNSTAELRVVSYDEASDCTFAYEQVKRHFHPEFGIAPAGTRHRQEQNIVAYLAFKQWEKDNAEFVTGMKTEAARLAREAMLPNR</sequence>